<feature type="domain" description="RRM" evidence="4">
    <location>
        <begin position="128"/>
        <end position="201"/>
    </location>
</feature>
<keyword evidence="1 2" id="KW-0694">RNA-binding</keyword>
<dbReference type="InterPro" id="IPR000504">
    <property type="entry name" value="RRM_dom"/>
</dbReference>
<dbReference type="GO" id="GO:0003723">
    <property type="term" value="F:RNA binding"/>
    <property type="evidence" value="ECO:0007669"/>
    <property type="project" value="UniProtKB-UniRule"/>
</dbReference>
<dbReference type="InterPro" id="IPR012677">
    <property type="entry name" value="Nucleotide-bd_a/b_plait_sf"/>
</dbReference>
<evidence type="ECO:0000259" key="4">
    <source>
        <dbReference type="PROSITE" id="PS50102"/>
    </source>
</evidence>
<feature type="region of interest" description="Disordered" evidence="3">
    <location>
        <begin position="426"/>
        <end position="528"/>
    </location>
</feature>
<dbReference type="PROSITE" id="PS50102">
    <property type="entry name" value="RRM"/>
    <property type="match status" value="2"/>
</dbReference>
<dbReference type="Pfam" id="PF00076">
    <property type="entry name" value="RRM_1"/>
    <property type="match status" value="2"/>
</dbReference>
<feature type="compositionally biased region" description="Basic residues" evidence="3">
    <location>
        <begin position="16"/>
        <end position="27"/>
    </location>
</feature>
<name>A0AAF0ERY5_9BASI</name>
<feature type="region of interest" description="Disordered" evidence="3">
    <location>
        <begin position="378"/>
        <end position="405"/>
    </location>
</feature>
<reference evidence="5" key="1">
    <citation type="submission" date="2023-03" db="EMBL/GenBank/DDBJ databases">
        <title>Mating type loci evolution in Malassezia.</title>
        <authorList>
            <person name="Coelho M.A."/>
        </authorList>
    </citation>
    <scope>NUCLEOTIDE SEQUENCE</scope>
    <source>
        <strain evidence="5">CBS 11721</strain>
    </source>
</reference>
<evidence type="ECO:0000256" key="2">
    <source>
        <dbReference type="PROSITE-ProRule" id="PRU00176"/>
    </source>
</evidence>
<protein>
    <recommendedName>
        <fullName evidence="4">RRM domain-containing protein</fullName>
    </recommendedName>
</protein>
<organism evidence="5 6">
    <name type="scientific">Malassezia cuniculi</name>
    <dbReference type="NCBI Taxonomy" id="948313"/>
    <lineage>
        <taxon>Eukaryota</taxon>
        <taxon>Fungi</taxon>
        <taxon>Dikarya</taxon>
        <taxon>Basidiomycota</taxon>
        <taxon>Ustilaginomycotina</taxon>
        <taxon>Malasseziomycetes</taxon>
        <taxon>Malasseziales</taxon>
        <taxon>Malasseziaceae</taxon>
        <taxon>Malassezia</taxon>
    </lineage>
</organism>
<evidence type="ECO:0000313" key="5">
    <source>
        <dbReference type="EMBL" id="WFD35560.1"/>
    </source>
</evidence>
<feature type="region of interest" description="Disordered" evidence="3">
    <location>
        <begin position="309"/>
        <end position="357"/>
    </location>
</feature>
<dbReference type="CDD" id="cd12276">
    <property type="entry name" value="RRM2_MEI2_EAR1_like"/>
    <property type="match status" value="1"/>
</dbReference>
<evidence type="ECO:0000256" key="1">
    <source>
        <dbReference type="ARBA" id="ARBA00022884"/>
    </source>
</evidence>
<feature type="compositionally biased region" description="Low complexity" evidence="3">
    <location>
        <begin position="449"/>
        <end position="471"/>
    </location>
</feature>
<feature type="compositionally biased region" description="Low complexity" evidence="3">
    <location>
        <begin position="329"/>
        <end position="344"/>
    </location>
</feature>
<dbReference type="AlphaFoldDB" id="A0AAF0ERY5"/>
<dbReference type="InterPro" id="IPR035979">
    <property type="entry name" value="RBD_domain_sf"/>
</dbReference>
<gene>
    <name evidence="5" type="ORF">MCUN1_002416</name>
</gene>
<feature type="compositionally biased region" description="Basic and acidic residues" evidence="3">
    <location>
        <begin position="91"/>
        <end position="109"/>
    </location>
</feature>
<feature type="compositionally biased region" description="Low complexity" evidence="3">
    <location>
        <begin position="494"/>
        <end position="512"/>
    </location>
</feature>
<dbReference type="EMBL" id="CP119879">
    <property type="protein sequence ID" value="WFD35560.1"/>
    <property type="molecule type" value="Genomic_DNA"/>
</dbReference>
<accession>A0AAF0ERY5</accession>
<dbReference type="Gene3D" id="3.30.70.330">
    <property type="match status" value="2"/>
</dbReference>
<feature type="region of interest" description="Disordered" evidence="3">
    <location>
        <begin position="72"/>
        <end position="125"/>
    </location>
</feature>
<feature type="domain" description="RRM" evidence="4">
    <location>
        <begin position="217"/>
        <end position="292"/>
    </location>
</feature>
<dbReference type="SMART" id="SM00360">
    <property type="entry name" value="RRM"/>
    <property type="match status" value="2"/>
</dbReference>
<dbReference type="SUPFAM" id="SSF54928">
    <property type="entry name" value="RNA-binding domain, RBD"/>
    <property type="match status" value="1"/>
</dbReference>
<dbReference type="PANTHER" id="PTHR23189">
    <property type="entry name" value="RNA RECOGNITION MOTIF-CONTAINING"/>
    <property type="match status" value="1"/>
</dbReference>
<feature type="compositionally biased region" description="Polar residues" evidence="3">
    <location>
        <begin position="515"/>
        <end position="528"/>
    </location>
</feature>
<feature type="compositionally biased region" description="Low complexity" evidence="3">
    <location>
        <begin position="379"/>
        <end position="405"/>
    </location>
</feature>
<keyword evidence="6" id="KW-1185">Reference proteome</keyword>
<feature type="compositionally biased region" description="Pro residues" evidence="3">
    <location>
        <begin position="345"/>
        <end position="355"/>
    </location>
</feature>
<feature type="region of interest" description="Disordered" evidence="3">
    <location>
        <begin position="1"/>
        <end position="40"/>
    </location>
</feature>
<sequence>MSRHHPYGGYDDGRRGNRGGRRQRRDRRVPSGGGYPPVAPFPMPYGYMPPTEMGFAPWPMMPGQFMPPMDYMRPPWPMQPQDTAAKPWNQRADRSERGERQKPRPRIERSVYQPDPNAERPEDSKPCRTLFVRNVTFEIDIPAFRAEFERFGAIKTFFDLIQRRGMVFVTYYDTRAAEQAKLHLNNKTFLGRALDMHYSLPREEDQQKHCDRDQNQGTLFVVAEGSTVPLTYELLLSHFGQFGDVKNVRPYKDQQNARFLEYWDSRACVAAYDKLNGSEFYGGHLNLKFAWDLETVSLVSDARNRSEAKAAAEARAREERQSRGRRPKQQQQQPPQRLPAAPASAPAPVPAPVPAPASGERLEQAFRVQQLLDSFRPDAQAGQSRAPQPGGAAPAEASQSAAVQPVQPTAALPDNIVELLRQAGSAVGLATNTTTTSPPTESPSKDDPSTLPAADAAPTATPAPSTDTPADNALPTDTQLHHDAPPTESSVTNAPPTDTSTTETPTEPPAESTVDEQNVSETTEAAQK</sequence>
<evidence type="ECO:0000256" key="3">
    <source>
        <dbReference type="SAM" id="MobiDB-lite"/>
    </source>
</evidence>
<dbReference type="Proteomes" id="UP001219933">
    <property type="component" value="Chromosome 3"/>
</dbReference>
<evidence type="ECO:0000313" key="6">
    <source>
        <dbReference type="Proteomes" id="UP001219933"/>
    </source>
</evidence>
<feature type="compositionally biased region" description="Basic and acidic residues" evidence="3">
    <location>
        <begin position="309"/>
        <end position="322"/>
    </location>
</feature>
<proteinExistence type="predicted"/>